<evidence type="ECO:0000313" key="4">
    <source>
        <dbReference type="Proteomes" id="UP000827092"/>
    </source>
</evidence>
<protein>
    <submittedName>
        <fullName evidence="3">Uncharacterized protein</fullName>
    </submittedName>
</protein>
<proteinExistence type="predicted"/>
<name>A0AAV6VPL1_9ARAC</name>
<feature type="region of interest" description="Disordered" evidence="1">
    <location>
        <begin position="62"/>
        <end position="107"/>
    </location>
</feature>
<gene>
    <name evidence="3" type="ORF">JTE90_026468</name>
</gene>
<feature type="transmembrane region" description="Helical" evidence="2">
    <location>
        <begin position="6"/>
        <end position="32"/>
    </location>
</feature>
<evidence type="ECO:0000256" key="2">
    <source>
        <dbReference type="SAM" id="Phobius"/>
    </source>
</evidence>
<reference evidence="3 4" key="1">
    <citation type="journal article" date="2022" name="Nat. Ecol. Evol.">
        <title>A masculinizing supergene underlies an exaggerated male reproductive morph in a spider.</title>
        <authorList>
            <person name="Hendrickx F."/>
            <person name="De Corte Z."/>
            <person name="Sonet G."/>
            <person name="Van Belleghem S.M."/>
            <person name="Kostlbacher S."/>
            <person name="Vangestel C."/>
        </authorList>
    </citation>
    <scope>NUCLEOTIDE SEQUENCE [LARGE SCALE GENOMIC DNA]</scope>
    <source>
        <strain evidence="3">W744_W776</strain>
    </source>
</reference>
<dbReference type="Proteomes" id="UP000827092">
    <property type="component" value="Unassembled WGS sequence"/>
</dbReference>
<organism evidence="3 4">
    <name type="scientific">Oedothorax gibbosus</name>
    <dbReference type="NCBI Taxonomy" id="931172"/>
    <lineage>
        <taxon>Eukaryota</taxon>
        <taxon>Metazoa</taxon>
        <taxon>Ecdysozoa</taxon>
        <taxon>Arthropoda</taxon>
        <taxon>Chelicerata</taxon>
        <taxon>Arachnida</taxon>
        <taxon>Araneae</taxon>
        <taxon>Araneomorphae</taxon>
        <taxon>Entelegynae</taxon>
        <taxon>Araneoidea</taxon>
        <taxon>Linyphiidae</taxon>
        <taxon>Erigoninae</taxon>
        <taxon>Oedothorax</taxon>
    </lineage>
</organism>
<dbReference type="EMBL" id="JAFNEN010000038">
    <property type="protein sequence ID" value="KAG8198570.1"/>
    <property type="molecule type" value="Genomic_DNA"/>
</dbReference>
<evidence type="ECO:0000256" key="1">
    <source>
        <dbReference type="SAM" id="MobiDB-lite"/>
    </source>
</evidence>
<evidence type="ECO:0000313" key="3">
    <source>
        <dbReference type="EMBL" id="KAG8198570.1"/>
    </source>
</evidence>
<keyword evidence="2" id="KW-0472">Membrane</keyword>
<comment type="caution">
    <text evidence="3">The sequence shown here is derived from an EMBL/GenBank/DDBJ whole genome shotgun (WGS) entry which is preliminary data.</text>
</comment>
<keyword evidence="2" id="KW-0812">Transmembrane</keyword>
<accession>A0AAV6VPL1</accession>
<dbReference type="AlphaFoldDB" id="A0AAV6VPL1"/>
<sequence>MGWLNLYYGFWKGTMLIAAVLLLNCTVFSLLYSDFTYSPGKASSEFTADAIQSAVVTPKSTRKPVKTLQSEDKVQEATQTDSCDMADQETESRLPVEDSQPIQTANNSLPLEEQPWCNRLAYMVQDIPICVF</sequence>
<keyword evidence="2" id="KW-1133">Transmembrane helix</keyword>
<keyword evidence="4" id="KW-1185">Reference proteome</keyword>